<dbReference type="PANTHER" id="PTHR12126">
    <property type="entry name" value="NADH-UBIQUINONE OXIDOREDUCTASE 39 KDA SUBUNIT-RELATED"/>
    <property type="match status" value="1"/>
</dbReference>
<accession>A0ABW2RUB0</accession>
<dbReference type="InterPro" id="IPR016040">
    <property type="entry name" value="NAD(P)-bd_dom"/>
</dbReference>
<dbReference type="SUPFAM" id="SSF51735">
    <property type="entry name" value="NAD(P)-binding Rossmann-fold domains"/>
    <property type="match status" value="1"/>
</dbReference>
<dbReference type="RefSeq" id="WP_378402475.1">
    <property type="nucleotide sequence ID" value="NZ_JBHTCS010000009.1"/>
</dbReference>
<keyword evidence="3" id="KW-1185">Reference proteome</keyword>
<dbReference type="PANTHER" id="PTHR12126:SF11">
    <property type="entry name" value="NADH DEHYDROGENASE [UBIQUINONE] 1 ALPHA SUBCOMPLEX SUBUNIT 9, MITOCHONDRIAL"/>
    <property type="match status" value="1"/>
</dbReference>
<evidence type="ECO:0000259" key="1">
    <source>
        <dbReference type="Pfam" id="PF13460"/>
    </source>
</evidence>
<gene>
    <name evidence="2" type="ORF">ACFQS9_05880</name>
</gene>
<proteinExistence type="predicted"/>
<protein>
    <submittedName>
        <fullName evidence="2">SDR family oxidoreductase</fullName>
    </submittedName>
</protein>
<comment type="caution">
    <text evidence="2">The sequence shown here is derived from an EMBL/GenBank/DDBJ whole genome shotgun (WGS) entry which is preliminary data.</text>
</comment>
<dbReference type="InterPro" id="IPR051207">
    <property type="entry name" value="ComplexI_NDUFA9_subunit"/>
</dbReference>
<feature type="domain" description="NAD(P)-binding" evidence="1">
    <location>
        <begin position="8"/>
        <end position="179"/>
    </location>
</feature>
<dbReference type="Pfam" id="PF13460">
    <property type="entry name" value="NAD_binding_10"/>
    <property type="match status" value="1"/>
</dbReference>
<evidence type="ECO:0000313" key="3">
    <source>
        <dbReference type="Proteomes" id="UP001596484"/>
    </source>
</evidence>
<evidence type="ECO:0000313" key="2">
    <source>
        <dbReference type="EMBL" id="MFC7447417.1"/>
    </source>
</evidence>
<sequence length="261" mass="27420">MSTVLVAGGTGTAGAAAVAELRARGHRVLTLSRHSPDGPAPDHVTADLLTGEGLAAALDGVDAVISAVNGQTRRTRPVFTTGARNLVRAAEAAGVRRAVLLSIVGVDRVRFSYYDALTEQEGIYSASGLDVRIVRSTQFHQLLRSIFATTARLGVIPAVRGARFQPIATADLARALADAALIESTTADGRIEVGGPEVRTMRELAESWKRATGSRALVLPVPVPGAPGRFLRAGLNLTTENRYGAVTFDEWLATEAPSTSE</sequence>
<dbReference type="InterPro" id="IPR036291">
    <property type="entry name" value="NAD(P)-bd_dom_sf"/>
</dbReference>
<dbReference type="Gene3D" id="3.40.50.720">
    <property type="entry name" value="NAD(P)-binding Rossmann-like Domain"/>
    <property type="match status" value="1"/>
</dbReference>
<dbReference type="EMBL" id="JBHTCS010000009">
    <property type="protein sequence ID" value="MFC7447417.1"/>
    <property type="molecule type" value="Genomic_DNA"/>
</dbReference>
<name>A0ABW2RUB0_9NOCA</name>
<reference evidence="3" key="1">
    <citation type="journal article" date="2019" name="Int. J. Syst. Evol. Microbiol.">
        <title>The Global Catalogue of Microorganisms (GCM) 10K type strain sequencing project: providing services to taxonomists for standard genome sequencing and annotation.</title>
        <authorList>
            <consortium name="The Broad Institute Genomics Platform"/>
            <consortium name="The Broad Institute Genome Sequencing Center for Infectious Disease"/>
            <person name="Wu L."/>
            <person name="Ma J."/>
        </authorList>
    </citation>
    <scope>NUCLEOTIDE SEQUENCE [LARGE SCALE GENOMIC DNA]</scope>
    <source>
        <strain evidence="3">ICMP 19430</strain>
    </source>
</reference>
<dbReference type="Proteomes" id="UP001596484">
    <property type="component" value="Unassembled WGS sequence"/>
</dbReference>
<organism evidence="2 3">
    <name type="scientific">Rhodococcus daqingensis</name>
    <dbReference type="NCBI Taxonomy" id="2479363"/>
    <lineage>
        <taxon>Bacteria</taxon>
        <taxon>Bacillati</taxon>
        <taxon>Actinomycetota</taxon>
        <taxon>Actinomycetes</taxon>
        <taxon>Mycobacteriales</taxon>
        <taxon>Nocardiaceae</taxon>
        <taxon>Rhodococcus</taxon>
    </lineage>
</organism>